<dbReference type="GeneID" id="87823657"/>
<proteinExistence type="predicted"/>
<comment type="caution">
    <text evidence="1">The sequence shown here is derived from an EMBL/GenBank/DDBJ whole genome shotgun (WGS) entry which is preliminary data.</text>
</comment>
<sequence length="239" mass="26029">MKTLAFGSLVELVTDWSWCWPGWNRPLDPDLEPTPVSQPCRPGAGCCRCGQSRAPPTKHPDTKSTELWGINFNLPGQVARSPTTSGATAAASRTRFLTASSLPDYVAIHATLQCRPLPFWTALSILELSHWSCLPGDFCFGDAEDSPHALWTLMSGLVPGHGHNRHTLSSDLQGLRRVDGLSCRCLLLGCISTIVNPPSPSLLFPLSSSSLCSEALFRSILSLTHRGKVIRFFSSPFRS</sequence>
<evidence type="ECO:0000313" key="1">
    <source>
        <dbReference type="EMBL" id="KAK4124870.1"/>
    </source>
</evidence>
<organism evidence="1 2">
    <name type="scientific">Parathielavia appendiculata</name>
    <dbReference type="NCBI Taxonomy" id="2587402"/>
    <lineage>
        <taxon>Eukaryota</taxon>
        <taxon>Fungi</taxon>
        <taxon>Dikarya</taxon>
        <taxon>Ascomycota</taxon>
        <taxon>Pezizomycotina</taxon>
        <taxon>Sordariomycetes</taxon>
        <taxon>Sordariomycetidae</taxon>
        <taxon>Sordariales</taxon>
        <taxon>Chaetomiaceae</taxon>
        <taxon>Parathielavia</taxon>
    </lineage>
</organism>
<protein>
    <submittedName>
        <fullName evidence="1">Uncharacterized protein</fullName>
    </submittedName>
</protein>
<evidence type="ECO:0000313" key="2">
    <source>
        <dbReference type="Proteomes" id="UP001302602"/>
    </source>
</evidence>
<dbReference type="Proteomes" id="UP001302602">
    <property type="component" value="Unassembled WGS sequence"/>
</dbReference>
<dbReference type="RefSeq" id="XP_062648641.1">
    <property type="nucleotide sequence ID" value="XM_062786887.1"/>
</dbReference>
<dbReference type="AlphaFoldDB" id="A0AAN6U2Q7"/>
<reference evidence="1" key="1">
    <citation type="journal article" date="2023" name="Mol. Phylogenet. Evol.">
        <title>Genome-scale phylogeny and comparative genomics of the fungal order Sordariales.</title>
        <authorList>
            <person name="Hensen N."/>
            <person name="Bonometti L."/>
            <person name="Westerberg I."/>
            <person name="Brannstrom I.O."/>
            <person name="Guillou S."/>
            <person name="Cros-Aarteil S."/>
            <person name="Calhoun S."/>
            <person name="Haridas S."/>
            <person name="Kuo A."/>
            <person name="Mondo S."/>
            <person name="Pangilinan J."/>
            <person name="Riley R."/>
            <person name="LaButti K."/>
            <person name="Andreopoulos B."/>
            <person name="Lipzen A."/>
            <person name="Chen C."/>
            <person name="Yan M."/>
            <person name="Daum C."/>
            <person name="Ng V."/>
            <person name="Clum A."/>
            <person name="Steindorff A."/>
            <person name="Ohm R.A."/>
            <person name="Martin F."/>
            <person name="Silar P."/>
            <person name="Natvig D.O."/>
            <person name="Lalanne C."/>
            <person name="Gautier V."/>
            <person name="Ament-Velasquez S.L."/>
            <person name="Kruys A."/>
            <person name="Hutchinson M.I."/>
            <person name="Powell A.J."/>
            <person name="Barry K."/>
            <person name="Miller A.N."/>
            <person name="Grigoriev I.V."/>
            <person name="Debuchy R."/>
            <person name="Gladieux P."/>
            <person name="Hiltunen Thoren M."/>
            <person name="Johannesson H."/>
        </authorList>
    </citation>
    <scope>NUCLEOTIDE SEQUENCE</scope>
    <source>
        <strain evidence="1">CBS 731.68</strain>
    </source>
</reference>
<gene>
    <name evidence="1" type="ORF">N657DRAFT_337138</name>
</gene>
<reference evidence="1" key="2">
    <citation type="submission" date="2023-05" db="EMBL/GenBank/DDBJ databases">
        <authorList>
            <consortium name="Lawrence Berkeley National Laboratory"/>
            <person name="Steindorff A."/>
            <person name="Hensen N."/>
            <person name="Bonometti L."/>
            <person name="Westerberg I."/>
            <person name="Brannstrom I.O."/>
            <person name="Guillou S."/>
            <person name="Cros-Aarteil S."/>
            <person name="Calhoun S."/>
            <person name="Haridas S."/>
            <person name="Kuo A."/>
            <person name="Mondo S."/>
            <person name="Pangilinan J."/>
            <person name="Riley R."/>
            <person name="Labutti K."/>
            <person name="Andreopoulos B."/>
            <person name="Lipzen A."/>
            <person name="Chen C."/>
            <person name="Yanf M."/>
            <person name="Daum C."/>
            <person name="Ng V."/>
            <person name="Clum A."/>
            <person name="Ohm R."/>
            <person name="Martin F."/>
            <person name="Silar P."/>
            <person name="Natvig D."/>
            <person name="Lalanne C."/>
            <person name="Gautier V."/>
            <person name="Ament-Velasquez S.L."/>
            <person name="Kruys A."/>
            <person name="Hutchinson M.I."/>
            <person name="Powell A.J."/>
            <person name="Barry K."/>
            <person name="Miller A.N."/>
            <person name="Grigoriev I.V."/>
            <person name="Debuchy R."/>
            <person name="Gladieux P."/>
            <person name="Thoren M.H."/>
            <person name="Johannesson H."/>
        </authorList>
    </citation>
    <scope>NUCLEOTIDE SEQUENCE</scope>
    <source>
        <strain evidence="1">CBS 731.68</strain>
    </source>
</reference>
<name>A0AAN6U2Q7_9PEZI</name>
<dbReference type="EMBL" id="MU853226">
    <property type="protein sequence ID" value="KAK4124870.1"/>
    <property type="molecule type" value="Genomic_DNA"/>
</dbReference>
<accession>A0AAN6U2Q7</accession>
<keyword evidence="2" id="KW-1185">Reference proteome</keyword>